<reference evidence="2" key="1">
    <citation type="submission" date="2022-11" db="UniProtKB">
        <authorList>
            <consortium name="WormBaseParasite"/>
        </authorList>
    </citation>
    <scope>IDENTIFICATION</scope>
</reference>
<organism evidence="1 2">
    <name type="scientific">Romanomermis culicivorax</name>
    <name type="common">Nematode worm</name>
    <dbReference type="NCBI Taxonomy" id="13658"/>
    <lineage>
        <taxon>Eukaryota</taxon>
        <taxon>Metazoa</taxon>
        <taxon>Ecdysozoa</taxon>
        <taxon>Nematoda</taxon>
        <taxon>Enoplea</taxon>
        <taxon>Dorylaimia</taxon>
        <taxon>Mermithida</taxon>
        <taxon>Mermithoidea</taxon>
        <taxon>Mermithidae</taxon>
        <taxon>Romanomermis</taxon>
    </lineage>
</organism>
<evidence type="ECO:0000313" key="1">
    <source>
        <dbReference type="Proteomes" id="UP000887565"/>
    </source>
</evidence>
<dbReference type="Proteomes" id="UP000887565">
    <property type="component" value="Unplaced"/>
</dbReference>
<protein>
    <submittedName>
        <fullName evidence="2">Uncharacterized protein</fullName>
    </submittedName>
</protein>
<dbReference type="AlphaFoldDB" id="A0A915L9L7"/>
<accession>A0A915L9L7</accession>
<evidence type="ECO:0000313" key="2">
    <source>
        <dbReference type="WBParaSite" id="nRc.2.0.1.t47113-RA"/>
    </source>
</evidence>
<dbReference type="WBParaSite" id="nRc.2.0.1.t47113-RA">
    <property type="protein sequence ID" value="nRc.2.0.1.t47113-RA"/>
    <property type="gene ID" value="nRc.2.0.1.g47113"/>
</dbReference>
<sequence length="255" mass="29140">MIVDENFERFRYSLTTVFVAFLAVQRLHRSHSSYIDSWTLLIAETSQLCATLIKIIELLTRERFLADILKPLCYSVMVRSTHQRLNLNCTSLASSEQLITHFDNRVVAASQEMLHLGRIIARETAPLFAMTCRIVRKLIEIGSRLKLFENQLLPLEQFGKKVWKLRHTLLLGNAEVTKAVKDFDFVKFFGNKFQQDFNFCTDSTDELKAVGDRACKLTHFYHSHKHVSAACSSGADRCVATKRRNNSAFCSIEGG</sequence>
<keyword evidence="1" id="KW-1185">Reference proteome</keyword>
<proteinExistence type="predicted"/>
<name>A0A915L9L7_ROMCU</name>